<evidence type="ECO:0000313" key="3">
    <source>
        <dbReference type="EMBL" id="GAB89118.1"/>
    </source>
</evidence>
<dbReference type="InterPro" id="IPR025159">
    <property type="entry name" value="AbiEi_N"/>
</dbReference>
<accession>K6UZY7</accession>
<feature type="domain" description="DUF559" evidence="1">
    <location>
        <begin position="215"/>
        <end position="286"/>
    </location>
</feature>
<dbReference type="eggNOG" id="COG2852">
    <property type="taxonomic scope" value="Bacteria"/>
</dbReference>
<dbReference type="Pfam" id="PF04480">
    <property type="entry name" value="DUF559"/>
    <property type="match status" value="1"/>
</dbReference>
<dbReference type="OrthoDB" id="5243722at2"/>
<evidence type="ECO:0000259" key="2">
    <source>
        <dbReference type="Pfam" id="PF13338"/>
    </source>
</evidence>
<dbReference type="EMBL" id="BAHC01000050">
    <property type="protein sequence ID" value="GAB89118.1"/>
    <property type="molecule type" value="Genomic_DNA"/>
</dbReference>
<dbReference type="AlphaFoldDB" id="K6UZY7"/>
<dbReference type="Proteomes" id="UP000008363">
    <property type="component" value="Unassembled WGS sequence"/>
</dbReference>
<evidence type="ECO:0000313" key="4">
    <source>
        <dbReference type="Proteomes" id="UP000008363"/>
    </source>
</evidence>
<evidence type="ECO:0000259" key="1">
    <source>
        <dbReference type="Pfam" id="PF04480"/>
    </source>
</evidence>
<dbReference type="STRING" id="1108045.GORHZ_050_00350"/>
<dbReference type="InterPro" id="IPR011335">
    <property type="entry name" value="Restrct_endonuc-II-like"/>
</dbReference>
<keyword evidence="4" id="KW-1185">Reference proteome</keyword>
<feature type="domain" description="AbiEi antitoxin N-terminal" evidence="2">
    <location>
        <begin position="6"/>
        <end position="52"/>
    </location>
</feature>
<dbReference type="Pfam" id="PF13338">
    <property type="entry name" value="AbiEi_4"/>
    <property type="match status" value="1"/>
</dbReference>
<proteinExistence type="predicted"/>
<name>K6UZY7_9ACTN</name>
<comment type="caution">
    <text evidence="3">The sequence shown here is derived from an EMBL/GenBank/DDBJ whole genome shotgun (WGS) entry which is preliminary data.</text>
</comment>
<organism evidence="3 4">
    <name type="scientific">Gordonia rhizosphera NBRC 16068</name>
    <dbReference type="NCBI Taxonomy" id="1108045"/>
    <lineage>
        <taxon>Bacteria</taxon>
        <taxon>Bacillati</taxon>
        <taxon>Actinomycetota</taxon>
        <taxon>Actinomycetes</taxon>
        <taxon>Mycobacteriales</taxon>
        <taxon>Gordoniaceae</taxon>
        <taxon>Gordonia</taxon>
    </lineage>
</organism>
<dbReference type="InterPro" id="IPR007569">
    <property type="entry name" value="DUF559"/>
</dbReference>
<gene>
    <name evidence="3" type="ORF">GORHZ_050_00350</name>
</gene>
<reference evidence="3 4" key="1">
    <citation type="submission" date="2012-08" db="EMBL/GenBank/DDBJ databases">
        <title>Whole genome shotgun sequence of Gordonia rhizosphera NBRC 16068.</title>
        <authorList>
            <person name="Takarada H."/>
            <person name="Isaki S."/>
            <person name="Hosoyama A."/>
            <person name="Tsuchikane K."/>
            <person name="Katsumata H."/>
            <person name="Baba S."/>
            <person name="Ohji S."/>
            <person name="Yamazaki S."/>
            <person name="Fujita N."/>
        </authorList>
    </citation>
    <scope>NUCLEOTIDE SEQUENCE [LARGE SCALE GENOMIC DNA]</scope>
    <source>
        <strain evidence="3 4">NBRC 16068</strain>
    </source>
</reference>
<dbReference type="Gene3D" id="3.40.960.10">
    <property type="entry name" value="VSR Endonuclease"/>
    <property type="match status" value="1"/>
</dbReference>
<dbReference type="RefSeq" id="WP_006331032.1">
    <property type="nucleotide sequence ID" value="NZ_BAHC01000050.1"/>
</dbReference>
<dbReference type="SUPFAM" id="SSF52980">
    <property type="entry name" value="Restriction endonuclease-like"/>
    <property type="match status" value="1"/>
</dbReference>
<sequence length="308" mass="33689">MDSREAVRRHLAGHDGVITMSQALAQKMSRAAVHRRVKAGEWLRVANGVYRAADHAMTNRARMRIAVASGGERAVLCGPAAAWWLGLTDGFPSSITVICRTKGRHSGAIAGMQVSYRRLDDVDVVDSDGLAVTSIALTVLDTAVVTGASVVDNALLLRRVTVDQLAAAFERYPRRSGATGTRRLIEALRSGARSEAERLAVGIFGAGGITGWKANHSVCGYLADFVFDDARVIVEIDGFAFHRDSETFQRDRTKRNAWTADGWTVLNFTWNDLDRRPEHVREHVQAATADARLRDLSVGERLRNPKAS</sequence>
<protein>
    <submittedName>
        <fullName evidence="3">Uncharacterized protein</fullName>
    </submittedName>
</protein>